<dbReference type="EMBL" id="JACHOO010000010">
    <property type="protein sequence ID" value="MBB5754770.1"/>
    <property type="molecule type" value="Genomic_DNA"/>
</dbReference>
<comment type="similarity">
    <text evidence="1">Belongs to the CBP3 family.</text>
</comment>
<keyword evidence="5" id="KW-1185">Reference proteome</keyword>
<dbReference type="RefSeq" id="WP_183858204.1">
    <property type="nucleotide sequence ID" value="NZ_JACHOO010000010.1"/>
</dbReference>
<comment type="similarity">
    <text evidence="2">Belongs to the UPF0174 family.</text>
</comment>
<accession>A0A7W9FQ62</accession>
<sequence>MLNRLFGRARREAAIADGLYGAIVAQARQPALYADFGVPDTIDGRFDMVVLHTFLLFHRLKGEEAPRRRLGQLVFDRFVKDMDRSLRELGVGDLSVPKKLKKMGESFYGRVDAYDAALSAGDHTALMAALARNVWPDFAGATGVGPLARYVEAAAAAIEKQSFERIAAGALDFPAPTSAIAAAEATA</sequence>
<reference evidence="4 5" key="1">
    <citation type="submission" date="2020-08" db="EMBL/GenBank/DDBJ databases">
        <title>Genomic Encyclopedia of Type Strains, Phase IV (KMG-IV): sequencing the most valuable type-strain genomes for metagenomic binning, comparative biology and taxonomic classification.</title>
        <authorList>
            <person name="Goeker M."/>
        </authorList>
    </citation>
    <scope>NUCLEOTIDE SEQUENCE [LARGE SCALE GENOMIC DNA]</scope>
    <source>
        <strain evidence="4 5">DSM 16268</strain>
    </source>
</reference>
<evidence type="ECO:0000256" key="2">
    <source>
        <dbReference type="ARBA" id="ARBA00006436"/>
    </source>
</evidence>
<proteinExistence type="inferred from homology"/>
<evidence type="ECO:0000259" key="3">
    <source>
        <dbReference type="Pfam" id="PF03981"/>
    </source>
</evidence>
<dbReference type="Pfam" id="PF03981">
    <property type="entry name" value="Ubiq_cyt_C_chap"/>
    <property type="match status" value="1"/>
</dbReference>
<dbReference type="InterPro" id="IPR021150">
    <property type="entry name" value="Ubiq_cyt_c_chap"/>
</dbReference>
<comment type="caution">
    <text evidence="4">The sequence shown here is derived from an EMBL/GenBank/DDBJ whole genome shotgun (WGS) entry which is preliminary data.</text>
</comment>
<dbReference type="PANTHER" id="PTHR12184">
    <property type="entry name" value="UBIQUINOL-CYTOCHROME C REDUCTASE COMPLEX ASSEMBLY FACTOR 1 FAMILY MEMBER"/>
    <property type="match status" value="1"/>
</dbReference>
<dbReference type="PANTHER" id="PTHR12184:SF1">
    <property type="entry name" value="UBIQUINOL-CYTOCHROME-C REDUCTASE COMPLEX ASSEMBLY FACTOR 1"/>
    <property type="match status" value="1"/>
</dbReference>
<dbReference type="AlphaFoldDB" id="A0A7W9FQ62"/>
<evidence type="ECO:0000313" key="5">
    <source>
        <dbReference type="Proteomes" id="UP000523821"/>
    </source>
</evidence>
<feature type="domain" description="Ubiquinol-cytochrome c chaperone" evidence="3">
    <location>
        <begin position="35"/>
        <end position="171"/>
    </location>
</feature>
<evidence type="ECO:0000256" key="1">
    <source>
        <dbReference type="ARBA" id="ARBA00006407"/>
    </source>
</evidence>
<protein>
    <submittedName>
        <fullName evidence="4">Cytochrome b pre-mRNA-processing protein 3</fullName>
    </submittedName>
</protein>
<name>A0A7W9FQ62_9HYPH</name>
<gene>
    <name evidence="4" type="ORF">GGQ63_003862</name>
</gene>
<dbReference type="InterPro" id="IPR007129">
    <property type="entry name" value="Ubiqinol_cyt_c_chaperone_CPB3"/>
</dbReference>
<evidence type="ECO:0000313" key="4">
    <source>
        <dbReference type="EMBL" id="MBB5754770.1"/>
    </source>
</evidence>
<organism evidence="4 5">
    <name type="scientific">Prosthecomicrobium pneumaticum</name>
    <dbReference type="NCBI Taxonomy" id="81895"/>
    <lineage>
        <taxon>Bacteria</taxon>
        <taxon>Pseudomonadati</taxon>
        <taxon>Pseudomonadota</taxon>
        <taxon>Alphaproteobacteria</taxon>
        <taxon>Hyphomicrobiales</taxon>
        <taxon>Kaistiaceae</taxon>
        <taxon>Prosthecomicrobium</taxon>
    </lineage>
</organism>
<dbReference type="PIRSF" id="PIRSF032079">
    <property type="entry name" value="UCP032079"/>
    <property type="match status" value="1"/>
</dbReference>
<dbReference type="Proteomes" id="UP000523821">
    <property type="component" value="Unassembled WGS sequence"/>
</dbReference>
<dbReference type="InterPro" id="IPR014569">
    <property type="entry name" value="Ubq_cyt-c_CBP3-rel"/>
</dbReference>